<dbReference type="OrthoDB" id="10373001at2759"/>
<evidence type="ECO:0000313" key="3">
    <source>
        <dbReference type="Proteomes" id="UP000265663"/>
    </source>
</evidence>
<protein>
    <submittedName>
        <fullName evidence="2">Uncharacterized protein</fullName>
    </submittedName>
</protein>
<dbReference type="EMBL" id="KE747843">
    <property type="protein sequence ID" value="RMZ74081.1"/>
    <property type="molecule type" value="Genomic_DNA"/>
</dbReference>
<dbReference type="Proteomes" id="UP000265663">
    <property type="component" value="Unassembled WGS sequence"/>
</dbReference>
<evidence type="ECO:0000256" key="1">
    <source>
        <dbReference type="SAM" id="MobiDB-lite"/>
    </source>
</evidence>
<dbReference type="AlphaFoldDB" id="A0A3M7MHT3"/>
<sequence>MALSPTCNAKKQSVALWTQETGDDNGCFGWFWECIGWKKSSQDTLERRPNLSDQSSFGCSGTSGSTVGSTKASVIGSSASHVSCSRSTYRCYYKNCKETRTAPALIDWHVQKDHKGGRCYTATGQGEGSRDPANPRQDAATATASGLNVTDKPKVLSILSCKAGGHVDAFVQSEEQGTTKQWPQLYSLAEFHRLNNAPVALEEFLKSFSS</sequence>
<keyword evidence="3" id="KW-1185">Reference proteome</keyword>
<feature type="region of interest" description="Disordered" evidence="1">
    <location>
        <begin position="46"/>
        <end position="65"/>
    </location>
</feature>
<name>A0A3M7MHT3_9PLEO</name>
<reference evidence="2 3" key="1">
    <citation type="journal article" date="2014" name="PLoS ONE">
        <title>De novo Genome Assembly of the Fungal Plant Pathogen Pyrenophora semeniperda.</title>
        <authorList>
            <person name="Soliai M.M."/>
            <person name="Meyer S.E."/>
            <person name="Udall J.A."/>
            <person name="Elzinga D.E."/>
            <person name="Hermansen R.A."/>
            <person name="Bodily P.M."/>
            <person name="Hart A.A."/>
            <person name="Coleman C.E."/>
        </authorList>
    </citation>
    <scope>NUCLEOTIDE SEQUENCE [LARGE SCALE GENOMIC DNA]</scope>
    <source>
        <strain evidence="2 3">CCB06</strain>
        <tissue evidence="2">Mycelium</tissue>
    </source>
</reference>
<feature type="compositionally biased region" description="Low complexity" evidence="1">
    <location>
        <begin position="55"/>
        <end position="65"/>
    </location>
</feature>
<proteinExistence type="predicted"/>
<accession>A0A3M7MHT3</accession>
<evidence type="ECO:0000313" key="2">
    <source>
        <dbReference type="EMBL" id="RMZ74081.1"/>
    </source>
</evidence>
<organism evidence="2 3">
    <name type="scientific">Pyrenophora seminiperda CCB06</name>
    <dbReference type="NCBI Taxonomy" id="1302712"/>
    <lineage>
        <taxon>Eukaryota</taxon>
        <taxon>Fungi</taxon>
        <taxon>Dikarya</taxon>
        <taxon>Ascomycota</taxon>
        <taxon>Pezizomycotina</taxon>
        <taxon>Dothideomycetes</taxon>
        <taxon>Pleosporomycetidae</taxon>
        <taxon>Pleosporales</taxon>
        <taxon>Pleosporineae</taxon>
        <taxon>Pleosporaceae</taxon>
        <taxon>Pyrenophora</taxon>
    </lineage>
</organism>
<gene>
    <name evidence="2" type="ORF">GMOD_00004916</name>
</gene>